<accession>H1FVX6</accession>
<keyword evidence="1" id="KW-0175">Coiled coil</keyword>
<keyword evidence="2" id="KW-0732">Signal</keyword>
<comment type="caution">
    <text evidence="3">The sequence shown here is derived from an EMBL/GenBank/DDBJ whole genome shotgun (WGS) entry which is preliminary data.</text>
</comment>
<organism evidence="3 4">
    <name type="scientific">Sulfurimonas gotlandica (strain DSM 19862 / JCM 16533 / GD1)</name>
    <dbReference type="NCBI Taxonomy" id="929558"/>
    <lineage>
        <taxon>Bacteria</taxon>
        <taxon>Pseudomonadati</taxon>
        <taxon>Campylobacterota</taxon>
        <taxon>Epsilonproteobacteria</taxon>
        <taxon>Campylobacterales</taxon>
        <taxon>Sulfurimonadaceae</taxon>
        <taxon>Sulfurimonas</taxon>
    </lineage>
</organism>
<dbReference type="RefSeq" id="WP_008337019.1">
    <property type="nucleotide sequence ID" value="NZ_AFRZ01000001.1"/>
</dbReference>
<dbReference type="Gene3D" id="3.10.28.20">
    <property type="entry name" value="Acetamidase/Formamidase-like domains"/>
    <property type="match status" value="1"/>
</dbReference>
<dbReference type="eggNOG" id="ENOG502ZRRP">
    <property type="taxonomic scope" value="Bacteria"/>
</dbReference>
<dbReference type="Proteomes" id="UP000006431">
    <property type="component" value="Unassembled WGS sequence"/>
</dbReference>
<dbReference type="OrthoDB" id="6395784at2"/>
<dbReference type="HOGENOM" id="CLU_593026_0_0_7"/>
<proteinExistence type="predicted"/>
<dbReference type="PATRIC" id="fig|929558.5.peg.1830"/>
<dbReference type="EMBL" id="AFRZ01000001">
    <property type="protein sequence ID" value="EHP30358.1"/>
    <property type="molecule type" value="Genomic_DNA"/>
</dbReference>
<evidence type="ECO:0000256" key="1">
    <source>
        <dbReference type="SAM" id="Coils"/>
    </source>
</evidence>
<evidence type="ECO:0008006" key="5">
    <source>
        <dbReference type="Google" id="ProtNLM"/>
    </source>
</evidence>
<sequence length="462" mass="51333">MGNFKFSIAVFLGAIFLATSMDADISGVGYAQTNKEAKKEALADLSQVIKSEVRSNFESTTTDESSKAKSNIKISSNLPILGADFTFIDRALEVEASVKLTPLKVNKLYMKKLQNLNAEINSLLKELQSSKSSSLKLKLYEDIFSLLNEYDRYESVAIILGAELEKRPAITKAKVKAELAKLNSNIDSITIACGILEKNFQEEKIFVYPPLLQNNTTVAEFGSVFHKELKSKLKTAKTPKDALYLLIGEYTLTKNAMVLNYELLSTQTNEVVKSKTINIHPEAYKDLIIKPKGVDFDALLNAGVINSSDLKVSLNSNRGSENLLFNKGEEIELFVKLNKMGYFYIIGYTQTREAKFSYLLELGEGSGNSKFVKFINADDASRWISLGAFTVEPPFGVESIQVIASNQKISSLPSSKYDEQSGYYIISKDINKALATTRGLKKKVSQKVEMSEDVMSFTTIKK</sequence>
<evidence type="ECO:0000256" key="2">
    <source>
        <dbReference type="SAM" id="SignalP"/>
    </source>
</evidence>
<gene>
    <name evidence="3" type="ORF">SMGD1_1835</name>
</gene>
<dbReference type="STRING" id="929558.SMGD1_1835"/>
<accession>B6BIK3</accession>
<evidence type="ECO:0000313" key="3">
    <source>
        <dbReference type="EMBL" id="EHP30358.1"/>
    </source>
</evidence>
<keyword evidence="4" id="KW-1185">Reference proteome</keyword>
<dbReference type="AlphaFoldDB" id="B6BIK3"/>
<feature type="chain" id="PRO_5002841011" description="DUF4384 domain-containing protein" evidence="2">
    <location>
        <begin position="24"/>
        <end position="462"/>
    </location>
</feature>
<name>B6BIK3_SULGG</name>
<feature type="signal peptide" evidence="2">
    <location>
        <begin position="1"/>
        <end position="23"/>
    </location>
</feature>
<feature type="coiled-coil region" evidence="1">
    <location>
        <begin position="106"/>
        <end position="133"/>
    </location>
</feature>
<evidence type="ECO:0000313" key="4">
    <source>
        <dbReference type="Proteomes" id="UP000006431"/>
    </source>
</evidence>
<reference evidence="3 4" key="1">
    <citation type="journal article" date="2012" name="Proc. Natl. Acad. Sci. U.S.A.">
        <title>Genome and physiology of a model Epsilonproteobacterium responsible for sulfide detoxification in marine oxygen depletion zones.</title>
        <authorList>
            <person name="Grote J."/>
            <person name="Schott T."/>
            <person name="Bruckner C.G."/>
            <person name="Glockner F.O."/>
            <person name="Jost G."/>
            <person name="Teeling H."/>
            <person name="Labrenz M."/>
            <person name="Jurgens K."/>
        </authorList>
    </citation>
    <scope>NUCLEOTIDE SEQUENCE [LARGE SCALE GENOMIC DNA]</scope>
    <source>
        <strain evidence="3 4">GD1</strain>
    </source>
</reference>
<protein>
    <recommendedName>
        <fullName evidence="5">DUF4384 domain-containing protein</fullName>
    </recommendedName>
</protein>